<dbReference type="Pfam" id="PF01137">
    <property type="entry name" value="RTC"/>
    <property type="match status" value="1"/>
</dbReference>
<dbReference type="AlphaFoldDB" id="A0A5N5FU41"/>
<name>A0A5N5FU41_9ROSA</name>
<reference evidence="4" key="2">
    <citation type="submission" date="2019-10" db="EMBL/GenBank/DDBJ databases">
        <title>A de novo genome assembly of a pear dwarfing rootstock.</title>
        <authorList>
            <person name="Wang F."/>
            <person name="Wang J."/>
            <person name="Li S."/>
            <person name="Zhang Y."/>
            <person name="Fang M."/>
            <person name="Ma L."/>
            <person name="Zhao Y."/>
            <person name="Jiang S."/>
        </authorList>
    </citation>
    <scope>NUCLEOTIDE SEQUENCE [LARGE SCALE GENOMIC DNA]</scope>
</reference>
<dbReference type="InterPro" id="IPR013792">
    <property type="entry name" value="RNA3'P_cycl/enolpyr_Trfase_a/b"/>
</dbReference>
<dbReference type="InterPro" id="IPR013791">
    <property type="entry name" value="RNA3'-term_phos_cycl_insert"/>
</dbReference>
<dbReference type="GO" id="GO:0005730">
    <property type="term" value="C:nucleolus"/>
    <property type="evidence" value="ECO:0007669"/>
    <property type="project" value="TreeGrafter"/>
</dbReference>
<comment type="caution">
    <text evidence="3">The sequence shown here is derived from an EMBL/GenBank/DDBJ whole genome shotgun (WGS) entry which is preliminary data.</text>
</comment>
<dbReference type="SUPFAM" id="SSF55205">
    <property type="entry name" value="EPT/RTPC-like"/>
    <property type="match status" value="1"/>
</dbReference>
<dbReference type="InterPro" id="IPR023797">
    <property type="entry name" value="RNA3'_phos_cyclase_dom"/>
</dbReference>
<accession>A0A5N5FU41</accession>
<evidence type="ECO:0000259" key="1">
    <source>
        <dbReference type="Pfam" id="PF01137"/>
    </source>
</evidence>
<feature type="domain" description="RNA 3'-terminal phosphate cyclase" evidence="1">
    <location>
        <begin position="17"/>
        <end position="179"/>
    </location>
</feature>
<dbReference type="PANTHER" id="PTHR11096:SF1">
    <property type="entry name" value="RNA 3'-TERMINAL PHOSPHATE CYCLASE-LIKE PROTEIN"/>
    <property type="match status" value="1"/>
</dbReference>
<keyword evidence="4" id="KW-1185">Reference proteome</keyword>
<dbReference type="EMBL" id="SMOL01000559">
    <property type="protein sequence ID" value="KAB2606646.1"/>
    <property type="molecule type" value="Genomic_DNA"/>
</dbReference>
<dbReference type="GO" id="GO:0000479">
    <property type="term" value="P:endonucleolytic cleavage of tricistronic rRNA transcript (SSU-rRNA, 5.8S rRNA, LSU-rRNA)"/>
    <property type="evidence" value="ECO:0007669"/>
    <property type="project" value="TreeGrafter"/>
</dbReference>
<proteinExistence type="predicted"/>
<dbReference type="Proteomes" id="UP000327157">
    <property type="component" value="Chromosome 11"/>
</dbReference>
<evidence type="ECO:0000259" key="2">
    <source>
        <dbReference type="Pfam" id="PF05189"/>
    </source>
</evidence>
<reference evidence="3 4" key="3">
    <citation type="submission" date="2019-11" db="EMBL/GenBank/DDBJ databases">
        <title>A de novo genome assembly of a pear dwarfing rootstock.</title>
        <authorList>
            <person name="Wang F."/>
            <person name="Wang J."/>
            <person name="Li S."/>
            <person name="Zhang Y."/>
            <person name="Fang M."/>
            <person name="Ma L."/>
            <person name="Zhao Y."/>
            <person name="Jiang S."/>
        </authorList>
    </citation>
    <scope>NUCLEOTIDE SEQUENCE [LARGE SCALE GENOMIC DNA]</scope>
    <source>
        <strain evidence="3">S2</strain>
        <tissue evidence="3">Leaf</tissue>
    </source>
</reference>
<dbReference type="OrthoDB" id="1911237at2759"/>
<dbReference type="InterPro" id="IPR000228">
    <property type="entry name" value="RNA3'_term_phos_cyc"/>
</dbReference>
<reference evidence="3 4" key="1">
    <citation type="submission" date="2019-09" db="EMBL/GenBank/DDBJ databases">
        <authorList>
            <person name="Ou C."/>
        </authorList>
    </citation>
    <scope>NUCLEOTIDE SEQUENCE [LARGE SCALE GENOMIC DNA]</scope>
    <source>
        <strain evidence="3">S2</strain>
        <tissue evidence="3">Leaf</tissue>
    </source>
</reference>
<sequence length="205" mass="22227">MKFRKMSYTRLKIDFRITNDSRDLSIDNFRSTTFPILKPFGVPSEGLELEIKSRGCATKGGGEVVLAIPVVRSLTSVQFENTMVHAAREVFNPFLPDVHIFTDHKDGLQAGESSGNGISLVAETTSGCYISADTTISYAQGGQLMPPEDVGMKIASVLLEEIGQGGVVDSNHQVLKFAIMPRTSTSTVILKCAGCGLNNLRRKIS</sequence>
<dbReference type="GO" id="GO:0004521">
    <property type="term" value="F:RNA endonuclease activity"/>
    <property type="evidence" value="ECO:0007669"/>
    <property type="project" value="TreeGrafter"/>
</dbReference>
<organism evidence="3 4">
    <name type="scientific">Pyrus ussuriensis x Pyrus communis</name>
    <dbReference type="NCBI Taxonomy" id="2448454"/>
    <lineage>
        <taxon>Eukaryota</taxon>
        <taxon>Viridiplantae</taxon>
        <taxon>Streptophyta</taxon>
        <taxon>Embryophyta</taxon>
        <taxon>Tracheophyta</taxon>
        <taxon>Spermatophyta</taxon>
        <taxon>Magnoliopsida</taxon>
        <taxon>eudicotyledons</taxon>
        <taxon>Gunneridae</taxon>
        <taxon>Pentapetalae</taxon>
        <taxon>rosids</taxon>
        <taxon>fabids</taxon>
        <taxon>Rosales</taxon>
        <taxon>Rosaceae</taxon>
        <taxon>Amygdaloideae</taxon>
        <taxon>Maleae</taxon>
        <taxon>Pyrus</taxon>
    </lineage>
</organism>
<gene>
    <name evidence="3" type="ORF">D8674_006363</name>
</gene>
<protein>
    <submittedName>
        <fullName evidence="3">RNA 3' terminal phosphate cyclase</fullName>
    </submittedName>
</protein>
<feature type="domain" description="RNA 3'-terminal phosphate cyclase insert" evidence="2">
    <location>
        <begin position="75"/>
        <end position="162"/>
    </location>
</feature>
<dbReference type="Gene3D" id="3.30.360.20">
    <property type="entry name" value="RNA 3'-terminal phosphate cyclase, insert domain"/>
    <property type="match status" value="1"/>
</dbReference>
<dbReference type="InterPro" id="IPR036553">
    <property type="entry name" value="RPTC_insert"/>
</dbReference>
<evidence type="ECO:0000313" key="3">
    <source>
        <dbReference type="EMBL" id="KAB2606646.1"/>
    </source>
</evidence>
<dbReference type="Pfam" id="PF05189">
    <property type="entry name" value="RTC_insert"/>
    <property type="match status" value="1"/>
</dbReference>
<dbReference type="PANTHER" id="PTHR11096">
    <property type="entry name" value="RNA 3' TERMINAL PHOSPHATE CYCLASE"/>
    <property type="match status" value="1"/>
</dbReference>
<evidence type="ECO:0000313" key="4">
    <source>
        <dbReference type="Proteomes" id="UP000327157"/>
    </source>
</evidence>